<dbReference type="PANTHER" id="PTHR30086">
    <property type="entry name" value="ARGININE EXPORTER PROTEIN ARGO"/>
    <property type="match status" value="1"/>
</dbReference>
<comment type="subcellular location">
    <subcellularLocation>
        <location evidence="1">Cell membrane</location>
        <topology evidence="1">Multi-pass membrane protein</topology>
    </subcellularLocation>
</comment>
<reference evidence="7 8" key="1">
    <citation type="submission" date="2013-10" db="EMBL/GenBank/DDBJ databases">
        <title>The Genome Sequence of Acinetobacter nectaris CIP 110549.</title>
        <authorList>
            <consortium name="The Broad Institute Genomics Platform"/>
            <consortium name="The Broad Institute Genome Sequencing Center for Infectious Disease"/>
            <person name="Cerqueira G."/>
            <person name="Feldgarden M."/>
            <person name="Courvalin P."/>
            <person name="Grillot-Courvalin C."/>
            <person name="Clermont D."/>
            <person name="Rocha E."/>
            <person name="Yoon E.-J."/>
            <person name="Nemec A."/>
            <person name="Young S.K."/>
            <person name="Zeng Q."/>
            <person name="Gargeya S."/>
            <person name="Fitzgerald M."/>
            <person name="Abouelleil A."/>
            <person name="Alvarado L."/>
            <person name="Berlin A.M."/>
            <person name="Chapman S.B."/>
            <person name="Gainer-Dewar J."/>
            <person name="Goldberg J."/>
            <person name="Gnerre S."/>
            <person name="Griggs A."/>
            <person name="Gujja S."/>
            <person name="Hansen M."/>
            <person name="Howarth C."/>
            <person name="Imamovic A."/>
            <person name="Ireland A."/>
            <person name="Larimer J."/>
            <person name="McCowan C."/>
            <person name="Murphy C."/>
            <person name="Pearson M."/>
            <person name="Poon T.W."/>
            <person name="Priest M."/>
            <person name="Roberts A."/>
            <person name="Saif S."/>
            <person name="Shea T."/>
            <person name="Sykes S."/>
            <person name="Wortman J."/>
            <person name="Nusbaum C."/>
            <person name="Birren B."/>
        </authorList>
    </citation>
    <scope>NUCLEOTIDE SEQUENCE [LARGE SCALE GENOMIC DNA]</scope>
    <source>
        <strain evidence="7 8">CIP 110549</strain>
    </source>
</reference>
<evidence type="ECO:0000256" key="4">
    <source>
        <dbReference type="ARBA" id="ARBA00022989"/>
    </source>
</evidence>
<dbReference type="Pfam" id="PF01810">
    <property type="entry name" value="LysE"/>
    <property type="match status" value="1"/>
</dbReference>
<dbReference type="EMBL" id="AYER01000016">
    <property type="protein sequence ID" value="ESK36265.1"/>
    <property type="molecule type" value="Genomic_DNA"/>
</dbReference>
<evidence type="ECO:0000313" key="7">
    <source>
        <dbReference type="EMBL" id="ESK36265.1"/>
    </source>
</evidence>
<feature type="transmembrane region" description="Helical" evidence="6">
    <location>
        <begin position="40"/>
        <end position="64"/>
    </location>
</feature>
<protein>
    <recommendedName>
        <fullName evidence="9">Cysteine/O-acetylserine efflux protein</fullName>
    </recommendedName>
</protein>
<evidence type="ECO:0000313" key="8">
    <source>
        <dbReference type="Proteomes" id="UP000023785"/>
    </source>
</evidence>
<sequence length="212" mass="23541">MTLYAFLSFITYCFVTSVTPGPNNIMLISSGINFGFRKTIPHILGIGIGFGLMVALVGLGIGTILTTSPILFEIVKIIGIFYLIYLSYQIFKSDSVNTNGSTRSRPLKFLEAALFQWVNPKTWIMTMGAITTYTSSSSSIVTFAIIGIVFGIVSIPSVGVWAYIGDKLQQFINNKSKVRKFNILMSLLLLFSIVYPIYETFSFIINRVLSSY</sequence>
<dbReference type="PANTHER" id="PTHR30086:SF20">
    <property type="entry name" value="ARGININE EXPORTER PROTEIN ARGO-RELATED"/>
    <property type="match status" value="1"/>
</dbReference>
<feature type="transmembrane region" description="Helical" evidence="6">
    <location>
        <begin position="140"/>
        <end position="164"/>
    </location>
</feature>
<evidence type="ECO:0000256" key="6">
    <source>
        <dbReference type="SAM" id="Phobius"/>
    </source>
</evidence>
<evidence type="ECO:0000256" key="5">
    <source>
        <dbReference type="ARBA" id="ARBA00023136"/>
    </source>
</evidence>
<keyword evidence="5 6" id="KW-0472">Membrane</keyword>
<dbReference type="RefSeq" id="WP_023272858.1">
    <property type="nucleotide sequence ID" value="NZ_KI530714.1"/>
</dbReference>
<dbReference type="InterPro" id="IPR001123">
    <property type="entry name" value="LeuE-type"/>
</dbReference>
<dbReference type="AlphaFoldDB" id="V2TKI5"/>
<evidence type="ECO:0008006" key="9">
    <source>
        <dbReference type="Google" id="ProtNLM"/>
    </source>
</evidence>
<comment type="caution">
    <text evidence="7">The sequence shown here is derived from an EMBL/GenBank/DDBJ whole genome shotgun (WGS) entry which is preliminary data.</text>
</comment>
<keyword evidence="3 6" id="KW-0812">Transmembrane</keyword>
<dbReference type="Proteomes" id="UP000023785">
    <property type="component" value="Unassembled WGS sequence"/>
</dbReference>
<keyword evidence="8" id="KW-1185">Reference proteome</keyword>
<accession>V2TKI5</accession>
<gene>
    <name evidence="7" type="ORF">P256_02572</name>
</gene>
<dbReference type="eggNOG" id="COG1280">
    <property type="taxonomic scope" value="Bacteria"/>
</dbReference>
<dbReference type="PATRIC" id="fig|1392540.3.peg.2473"/>
<dbReference type="STRING" id="1392540.P256_02572"/>
<evidence type="ECO:0000256" key="3">
    <source>
        <dbReference type="ARBA" id="ARBA00022692"/>
    </source>
</evidence>
<dbReference type="GO" id="GO:0033228">
    <property type="term" value="P:cysteine export across plasma membrane"/>
    <property type="evidence" value="ECO:0007669"/>
    <property type="project" value="TreeGrafter"/>
</dbReference>
<feature type="transmembrane region" description="Helical" evidence="6">
    <location>
        <begin position="184"/>
        <end position="205"/>
    </location>
</feature>
<feature type="transmembrane region" description="Helical" evidence="6">
    <location>
        <begin position="6"/>
        <end position="28"/>
    </location>
</feature>
<dbReference type="GO" id="GO:0005886">
    <property type="term" value="C:plasma membrane"/>
    <property type="evidence" value="ECO:0007669"/>
    <property type="project" value="UniProtKB-SubCell"/>
</dbReference>
<evidence type="ECO:0000256" key="1">
    <source>
        <dbReference type="ARBA" id="ARBA00004651"/>
    </source>
</evidence>
<feature type="transmembrane region" description="Helical" evidence="6">
    <location>
        <begin position="70"/>
        <end position="91"/>
    </location>
</feature>
<keyword evidence="4 6" id="KW-1133">Transmembrane helix</keyword>
<dbReference type="OrthoDB" id="9812084at2"/>
<keyword evidence="2" id="KW-1003">Cell membrane</keyword>
<name>V2TKI5_9GAMM</name>
<evidence type="ECO:0000256" key="2">
    <source>
        <dbReference type="ARBA" id="ARBA00022475"/>
    </source>
</evidence>
<dbReference type="GO" id="GO:0015171">
    <property type="term" value="F:amino acid transmembrane transporter activity"/>
    <property type="evidence" value="ECO:0007669"/>
    <property type="project" value="TreeGrafter"/>
</dbReference>
<dbReference type="HOGENOM" id="CLU_079569_1_0_6"/>
<proteinExistence type="predicted"/>
<organism evidence="7 8">
    <name type="scientific">Acinetobacter nectaris CIP 110549</name>
    <dbReference type="NCBI Taxonomy" id="1392540"/>
    <lineage>
        <taxon>Bacteria</taxon>
        <taxon>Pseudomonadati</taxon>
        <taxon>Pseudomonadota</taxon>
        <taxon>Gammaproteobacteria</taxon>
        <taxon>Moraxellales</taxon>
        <taxon>Moraxellaceae</taxon>
        <taxon>Acinetobacter</taxon>
    </lineage>
</organism>